<dbReference type="CDD" id="cd00761">
    <property type="entry name" value="Glyco_tranf_GTA_type"/>
    <property type="match status" value="1"/>
</dbReference>
<gene>
    <name evidence="2" type="ORF">LNP81_01795</name>
</gene>
<dbReference type="InterPro" id="IPR001173">
    <property type="entry name" value="Glyco_trans_2-like"/>
</dbReference>
<evidence type="ECO:0000313" key="3">
    <source>
        <dbReference type="Proteomes" id="UP001430679"/>
    </source>
</evidence>
<dbReference type="Gene3D" id="3.90.550.10">
    <property type="entry name" value="Spore Coat Polysaccharide Biosynthesis Protein SpsA, Chain A"/>
    <property type="match status" value="1"/>
</dbReference>
<dbReference type="Pfam" id="PF00535">
    <property type="entry name" value="Glycos_transf_2"/>
    <property type="match status" value="1"/>
</dbReference>
<keyword evidence="3" id="KW-1185">Reference proteome</keyword>
<name>A0ABS8M8B8_9FLAO</name>
<dbReference type="InterPro" id="IPR029044">
    <property type="entry name" value="Nucleotide-diphossugar_trans"/>
</dbReference>
<dbReference type="PANTHER" id="PTHR22916">
    <property type="entry name" value="GLYCOSYLTRANSFERASE"/>
    <property type="match status" value="1"/>
</dbReference>
<protein>
    <submittedName>
        <fullName evidence="2">Glycosyltransferase</fullName>
    </submittedName>
</protein>
<organism evidence="2 3">
    <name type="scientific">Flavobacterium piscisymbiosum</name>
    <dbReference type="NCBI Taxonomy" id="2893753"/>
    <lineage>
        <taxon>Bacteria</taxon>
        <taxon>Pseudomonadati</taxon>
        <taxon>Bacteroidota</taxon>
        <taxon>Flavobacteriia</taxon>
        <taxon>Flavobacteriales</taxon>
        <taxon>Flavobacteriaceae</taxon>
        <taxon>Flavobacterium</taxon>
    </lineage>
</organism>
<proteinExistence type="predicted"/>
<dbReference type="Proteomes" id="UP001430679">
    <property type="component" value="Unassembled WGS sequence"/>
</dbReference>
<reference evidence="2" key="1">
    <citation type="submission" date="2021-11" db="EMBL/GenBank/DDBJ databases">
        <title>Description of novel Flavobacterium species.</title>
        <authorList>
            <person name="Saticioglu I.B."/>
            <person name="Ay H."/>
            <person name="Altun S."/>
            <person name="Duman M."/>
        </authorList>
    </citation>
    <scope>NUCLEOTIDE SEQUENCE</scope>
    <source>
        <strain evidence="2">F-30</strain>
    </source>
</reference>
<dbReference type="SUPFAM" id="SSF53448">
    <property type="entry name" value="Nucleotide-diphospho-sugar transferases"/>
    <property type="match status" value="1"/>
</dbReference>
<dbReference type="RefSeq" id="WP_230033015.1">
    <property type="nucleotide sequence ID" value="NZ_JAJJMM010000001.1"/>
</dbReference>
<sequence length="328" mass="38892">MINSLVSIIIPTYNRAHIINETLDSIAAQTYQSWECIMVDDGSTDDTDKIVNKYLEKDIRFQFYSRPENRLKGANACRNFGIENSKGEYIMFLDSDDICETFCLQERVEKVVNDSSADLLIKDTSLFILNEKYTFSINKDPEINTSENYLRMFLRYEIPWPIMGCFYKKSALENCKFDENLNRFQDVSFNIKLLSQAKQLKIVRDFKIDTYYRVDDNKVFNEGFVSNMLNALLVFYQIHVNLIQDKNYAADLRKFSCKIILEFVIPYFSQNKKVSNRIFFWSVNSKLYTINQKRVLLLMMIFLNTRLFEVKKIAMNKFRNRFKRILSQ</sequence>
<comment type="caution">
    <text evidence="2">The sequence shown here is derived from an EMBL/GenBank/DDBJ whole genome shotgun (WGS) entry which is preliminary data.</text>
</comment>
<evidence type="ECO:0000313" key="2">
    <source>
        <dbReference type="EMBL" id="MCC9061720.1"/>
    </source>
</evidence>
<feature type="domain" description="Glycosyltransferase 2-like" evidence="1">
    <location>
        <begin position="7"/>
        <end position="114"/>
    </location>
</feature>
<dbReference type="EMBL" id="JAJJMM010000001">
    <property type="protein sequence ID" value="MCC9061720.1"/>
    <property type="molecule type" value="Genomic_DNA"/>
</dbReference>
<evidence type="ECO:0000259" key="1">
    <source>
        <dbReference type="Pfam" id="PF00535"/>
    </source>
</evidence>
<accession>A0ABS8M8B8</accession>